<comment type="caution">
    <text evidence="4">The sequence shown here is derived from an EMBL/GenBank/DDBJ whole genome shotgun (WGS) entry which is preliminary data.</text>
</comment>
<sequence length="201" mass="21104">MTEPAALARERAVGRRAWLRAALVGALAAGVGQLLGGCAPPGAAPEELPQYTLRPGDRIAVTVHDHPDLSGELDLDAAGLVRLPFAGTVALAGLTVRTAETRIAAALEGIWVRGASVTVALLAHAPVFVLGEVRQPGRFPYRRGMTVLEAVALAGGYTYRARRAWVTIRRPGRGGQLQTLRGTPGTPLLPGDGVEVPERVF</sequence>
<feature type="domain" description="Soluble ligand binding" evidence="3">
    <location>
        <begin position="127"/>
        <end position="177"/>
    </location>
</feature>
<dbReference type="Pfam" id="PF10531">
    <property type="entry name" value="SLBB"/>
    <property type="match status" value="1"/>
</dbReference>
<dbReference type="Pfam" id="PF02563">
    <property type="entry name" value="Poly_export"/>
    <property type="match status" value="1"/>
</dbReference>
<evidence type="ECO:0000256" key="1">
    <source>
        <dbReference type="ARBA" id="ARBA00022729"/>
    </source>
</evidence>
<keyword evidence="5" id="KW-1185">Reference proteome</keyword>
<feature type="domain" description="Polysaccharide export protein N-terminal" evidence="2">
    <location>
        <begin position="48"/>
        <end position="121"/>
    </location>
</feature>
<name>A0ABS1DK64_9PROT</name>
<dbReference type="RefSeq" id="WP_200343315.1">
    <property type="nucleotide sequence ID" value="NZ_NRRL01000124.1"/>
</dbReference>
<reference evidence="4 5" key="1">
    <citation type="journal article" date="2020" name="Microorganisms">
        <title>Osmotic Adaptation and Compatible Solute Biosynthesis of Phototrophic Bacteria as Revealed from Genome Analyses.</title>
        <authorList>
            <person name="Imhoff J.F."/>
            <person name="Rahn T."/>
            <person name="Kunzel S."/>
            <person name="Keller A."/>
            <person name="Neulinger S.C."/>
        </authorList>
    </citation>
    <scope>NUCLEOTIDE SEQUENCE [LARGE SCALE GENOMIC DNA]</scope>
    <source>
        <strain evidence="4 5">DSM 9895</strain>
    </source>
</reference>
<proteinExistence type="predicted"/>
<dbReference type="PANTHER" id="PTHR33619:SF3">
    <property type="entry name" value="POLYSACCHARIDE EXPORT PROTEIN GFCE-RELATED"/>
    <property type="match status" value="1"/>
</dbReference>
<dbReference type="InterPro" id="IPR006311">
    <property type="entry name" value="TAT_signal"/>
</dbReference>
<evidence type="ECO:0000259" key="3">
    <source>
        <dbReference type="Pfam" id="PF10531"/>
    </source>
</evidence>
<protein>
    <recommendedName>
        <fullName evidence="6">Soluble ligand binding domain-containing protein</fullName>
    </recommendedName>
</protein>
<organism evidence="4 5">
    <name type="scientific">Rhodovibrio sodomensis</name>
    <dbReference type="NCBI Taxonomy" id="1088"/>
    <lineage>
        <taxon>Bacteria</taxon>
        <taxon>Pseudomonadati</taxon>
        <taxon>Pseudomonadota</taxon>
        <taxon>Alphaproteobacteria</taxon>
        <taxon>Rhodospirillales</taxon>
        <taxon>Rhodovibrionaceae</taxon>
        <taxon>Rhodovibrio</taxon>
    </lineage>
</organism>
<dbReference type="InterPro" id="IPR019554">
    <property type="entry name" value="Soluble_ligand-bd"/>
</dbReference>
<dbReference type="PROSITE" id="PS51318">
    <property type="entry name" value="TAT"/>
    <property type="match status" value="1"/>
</dbReference>
<gene>
    <name evidence="4" type="ORF">CKO28_22900</name>
</gene>
<dbReference type="PANTHER" id="PTHR33619">
    <property type="entry name" value="POLYSACCHARIDE EXPORT PROTEIN GFCE-RELATED"/>
    <property type="match status" value="1"/>
</dbReference>
<dbReference type="InterPro" id="IPR003715">
    <property type="entry name" value="Poly_export_N"/>
</dbReference>
<dbReference type="Gene3D" id="3.10.560.10">
    <property type="entry name" value="Outer membrane lipoprotein wza domain like"/>
    <property type="match status" value="1"/>
</dbReference>
<evidence type="ECO:0000313" key="4">
    <source>
        <dbReference type="EMBL" id="MBK1670869.1"/>
    </source>
</evidence>
<dbReference type="EMBL" id="NRRL01000124">
    <property type="protein sequence ID" value="MBK1670869.1"/>
    <property type="molecule type" value="Genomic_DNA"/>
</dbReference>
<keyword evidence="1" id="KW-0732">Signal</keyword>
<evidence type="ECO:0000259" key="2">
    <source>
        <dbReference type="Pfam" id="PF02563"/>
    </source>
</evidence>
<evidence type="ECO:0000313" key="5">
    <source>
        <dbReference type="Proteomes" id="UP001296873"/>
    </source>
</evidence>
<dbReference type="Proteomes" id="UP001296873">
    <property type="component" value="Unassembled WGS sequence"/>
</dbReference>
<evidence type="ECO:0008006" key="6">
    <source>
        <dbReference type="Google" id="ProtNLM"/>
    </source>
</evidence>
<dbReference type="InterPro" id="IPR049712">
    <property type="entry name" value="Poly_export"/>
</dbReference>
<accession>A0ABS1DK64</accession>
<dbReference type="Gene3D" id="3.30.1950.10">
    <property type="entry name" value="wza like domain"/>
    <property type="match status" value="1"/>
</dbReference>